<sequence length="315" mass="36239">MGLKHIFTFFLGLGSFVSHSQNDSLYIRRFPEKVTLRLGVQNTSNSFIVTDRETGQQTEFIPNDKTYLGLSALFRSVEVDLGYAPNFFSENRDNSGSKLFTLNFRMFLGRWMQTLDFYRQKGFFTPFNDELLPFPELRTLKIGGTTSFIFNRNFSFRAIGFQNEWQKKSAGSFIPRFTFYYTRFRLEDTDVQVGDDHSFNLAIGPGYYYNLVIGKHYLLSAGATIGLGANFTRSEGETFTSSLAQVIFRSAMGYNSERFFTGINLSAQVLEHGTDQNTQLDDIITFVELYIGYRLNAPKKWIQKADKFNRKFGLD</sequence>
<organism evidence="1 2">
    <name type="scientific">Ulvibacterium marinum</name>
    <dbReference type="NCBI Taxonomy" id="2419782"/>
    <lineage>
        <taxon>Bacteria</taxon>
        <taxon>Pseudomonadati</taxon>
        <taxon>Bacteroidota</taxon>
        <taxon>Flavobacteriia</taxon>
        <taxon>Flavobacteriales</taxon>
        <taxon>Flavobacteriaceae</taxon>
        <taxon>Ulvibacterium</taxon>
    </lineage>
</organism>
<reference evidence="1 2" key="1">
    <citation type="submission" date="2018-10" db="EMBL/GenBank/DDBJ databases">
        <title>Ulvibacterium marinum gen. nov., sp. nov., a novel marine bacterium of the family Flavobacteriaceae, isolated from a culture of the green alga Ulva prolifera.</title>
        <authorList>
            <person name="Zhang Z."/>
        </authorList>
    </citation>
    <scope>NUCLEOTIDE SEQUENCE [LARGE SCALE GENOMIC DNA]</scope>
    <source>
        <strain evidence="1 2">CCMM003</strain>
    </source>
</reference>
<dbReference type="EMBL" id="RBCJ01000001">
    <property type="protein sequence ID" value="RKN82653.1"/>
    <property type="molecule type" value="Genomic_DNA"/>
</dbReference>
<dbReference type="InterPro" id="IPR025535">
    <property type="entry name" value="DUF4421"/>
</dbReference>
<dbReference type="RefSeq" id="WP_120709844.1">
    <property type="nucleotide sequence ID" value="NZ_RBCJ01000001.1"/>
</dbReference>
<dbReference type="Proteomes" id="UP000276603">
    <property type="component" value="Unassembled WGS sequence"/>
</dbReference>
<dbReference type="AlphaFoldDB" id="A0A3B0CAA1"/>
<dbReference type="Pfam" id="PF14391">
    <property type="entry name" value="DUF4421"/>
    <property type="match status" value="1"/>
</dbReference>
<comment type="caution">
    <text evidence="1">The sequence shown here is derived from an EMBL/GenBank/DDBJ whole genome shotgun (WGS) entry which is preliminary data.</text>
</comment>
<evidence type="ECO:0000313" key="1">
    <source>
        <dbReference type="EMBL" id="RKN82653.1"/>
    </source>
</evidence>
<dbReference type="OrthoDB" id="669053at2"/>
<evidence type="ECO:0000313" key="2">
    <source>
        <dbReference type="Proteomes" id="UP000276603"/>
    </source>
</evidence>
<gene>
    <name evidence="1" type="ORF">D7Z94_02080</name>
</gene>
<name>A0A3B0CAA1_9FLAO</name>
<keyword evidence="2" id="KW-1185">Reference proteome</keyword>
<accession>A0A3B0CAA1</accession>
<proteinExistence type="predicted"/>
<protein>
    <submittedName>
        <fullName evidence="1">DUF4421 domain-containing protein</fullName>
    </submittedName>
</protein>